<dbReference type="RefSeq" id="WP_213556691.1">
    <property type="nucleotide sequence ID" value="NZ_JBFAJM010000002.1"/>
</dbReference>
<evidence type="ECO:0000256" key="1">
    <source>
        <dbReference type="SAM" id="SignalP"/>
    </source>
</evidence>
<gene>
    <name evidence="3" type="ORF">KHQ06_31300</name>
</gene>
<sequence>MGKKSRLASGFAMVAAAVAMVGASTGVAAAERALTAPEQVFVSYLEAHGDVLVDIDQKLAAVDVGKAYCSALAAGVSREQLSVQLPGGAAEDAEAALILEAATTAGSLCG</sequence>
<dbReference type="EMBL" id="CP074371">
    <property type="protein sequence ID" value="QVI20583.1"/>
    <property type="molecule type" value="Genomic_DNA"/>
</dbReference>
<evidence type="ECO:0000313" key="4">
    <source>
        <dbReference type="Proteomes" id="UP000683310"/>
    </source>
</evidence>
<feature type="signal peptide" evidence="1">
    <location>
        <begin position="1"/>
        <end position="29"/>
    </location>
</feature>
<organism evidence="3 4">
    <name type="scientific">Nocardia tengchongensis</name>
    <dbReference type="NCBI Taxonomy" id="2055889"/>
    <lineage>
        <taxon>Bacteria</taxon>
        <taxon>Bacillati</taxon>
        <taxon>Actinomycetota</taxon>
        <taxon>Actinomycetes</taxon>
        <taxon>Mycobacteriales</taxon>
        <taxon>Nocardiaceae</taxon>
        <taxon>Nocardia</taxon>
    </lineage>
</organism>
<dbReference type="InterPro" id="IPR007969">
    <property type="entry name" value="DUF732"/>
</dbReference>
<accession>A0ABX8CKV1</accession>
<dbReference type="Proteomes" id="UP000683310">
    <property type="component" value="Chromosome"/>
</dbReference>
<dbReference type="GeneID" id="300988935"/>
<keyword evidence="1" id="KW-0732">Signal</keyword>
<protein>
    <submittedName>
        <fullName evidence="3">DUF732 domain-containing protein</fullName>
    </submittedName>
</protein>
<feature type="chain" id="PRO_5047034823" evidence="1">
    <location>
        <begin position="30"/>
        <end position="110"/>
    </location>
</feature>
<proteinExistence type="predicted"/>
<evidence type="ECO:0000313" key="3">
    <source>
        <dbReference type="EMBL" id="QVI20583.1"/>
    </source>
</evidence>
<evidence type="ECO:0000259" key="2">
    <source>
        <dbReference type="Pfam" id="PF05305"/>
    </source>
</evidence>
<name>A0ABX8CKV1_9NOCA</name>
<reference evidence="3 4" key="1">
    <citation type="submission" date="2021-04" db="EMBL/GenBank/DDBJ databases">
        <title>Nocardia tengchongensis.</title>
        <authorList>
            <person name="Zhuang k."/>
            <person name="Ran Y."/>
            <person name="Li W."/>
        </authorList>
    </citation>
    <scope>NUCLEOTIDE SEQUENCE [LARGE SCALE GENOMIC DNA]</scope>
    <source>
        <strain evidence="3 4">CFH S0057</strain>
    </source>
</reference>
<keyword evidence="4" id="KW-1185">Reference proteome</keyword>
<dbReference type="Pfam" id="PF05305">
    <property type="entry name" value="DUF732"/>
    <property type="match status" value="1"/>
</dbReference>
<feature type="domain" description="DUF732" evidence="2">
    <location>
        <begin position="38"/>
        <end position="105"/>
    </location>
</feature>